<evidence type="ECO:0000313" key="10">
    <source>
        <dbReference type="Proteomes" id="UP000291301"/>
    </source>
</evidence>
<dbReference type="PANTHER" id="PTHR43643">
    <property type="entry name" value="HISTIDINOL-PHOSPHATE AMINOTRANSFERASE 2"/>
    <property type="match status" value="1"/>
</dbReference>
<dbReference type="InterPro" id="IPR015421">
    <property type="entry name" value="PyrdxlP-dep_Trfase_major"/>
</dbReference>
<evidence type="ECO:0000256" key="7">
    <source>
        <dbReference type="RuleBase" id="RU003693"/>
    </source>
</evidence>
<dbReference type="SUPFAM" id="SSF53383">
    <property type="entry name" value="PLP-dependent transferases"/>
    <property type="match status" value="1"/>
</dbReference>
<dbReference type="InterPro" id="IPR015424">
    <property type="entry name" value="PyrdxlP-dep_Trfase"/>
</dbReference>
<dbReference type="NCBIfam" id="NF006014">
    <property type="entry name" value="PRK08153.1"/>
    <property type="match status" value="1"/>
</dbReference>
<feature type="domain" description="Aminotransferase class I/classII large" evidence="8">
    <location>
        <begin position="35"/>
        <end position="350"/>
    </location>
</feature>
<dbReference type="PROSITE" id="PS00599">
    <property type="entry name" value="AA_TRANSFER_CLASS_2"/>
    <property type="match status" value="1"/>
</dbReference>
<proteinExistence type="inferred from homology"/>
<dbReference type="RefSeq" id="WP_131567938.1">
    <property type="nucleotide sequence ID" value="NZ_JAINFK010000002.1"/>
</dbReference>
<dbReference type="AlphaFoldDB" id="A0A4R0PFB2"/>
<evidence type="ECO:0000313" key="9">
    <source>
        <dbReference type="EMBL" id="TCD14174.1"/>
    </source>
</evidence>
<reference evidence="9 10" key="1">
    <citation type="journal article" date="2015" name="Antonie Van Leeuwenhoek">
        <title>Oricola cellulosilytica gen. nov., sp. nov., a cellulose-degrading bacterium of the family Phyllobacteriaceae isolated from surface seashore water, and emended descriptions of Mesorhizobium loti and Phyllobacterium myrsinacearum.</title>
        <authorList>
            <person name="Hameed A."/>
            <person name="Shahina M."/>
            <person name="Lai W.A."/>
            <person name="Lin S.Y."/>
            <person name="Young L.S."/>
            <person name="Liu Y.C."/>
            <person name="Hsu Y.H."/>
            <person name="Young C.C."/>
        </authorList>
    </citation>
    <scope>NUCLEOTIDE SEQUENCE [LARGE SCALE GENOMIC DNA]</scope>
    <source>
        <strain evidence="9 10">KCTC 52183</strain>
    </source>
</reference>
<comment type="similarity">
    <text evidence="2">Belongs to the class-II pyridoxal-phosphate-dependent aminotransferase family. Histidinol-phosphate aminotransferase subfamily.</text>
</comment>
<keyword evidence="3 9" id="KW-0032">Aminotransferase</keyword>
<keyword evidence="4 9" id="KW-0808">Transferase</keyword>
<evidence type="ECO:0000256" key="4">
    <source>
        <dbReference type="ARBA" id="ARBA00022679"/>
    </source>
</evidence>
<dbReference type="InterPro" id="IPR015422">
    <property type="entry name" value="PyrdxlP-dep_Trfase_small"/>
</dbReference>
<gene>
    <name evidence="9" type="ORF">E0D97_08785</name>
</gene>
<sequence length="370" mass="39708">MPKPNAVVSALPSTIPFVAPERMERESGRPFAARLGANESSFGPSPRAIEAMQRTARQDVWKYCDPEAFDLTAALARHLGIRPAEIVVGAGIDNLLGLTVRIFSEPGDAIVTSLGAYPTFNYHVNGYGRRLVTVPYRNDRADLDALAETVRRENASIVYLANPDNPMGTWHDAEAIESFAASLPGETLLLLDEAYGEMAPPSALPPLDTGRNNIVRARTFSKAYGLAGLRVGYLVGAEPICAQYHKVRDHFGVNIMAQSAALAALSDCEWLASVLAKVASARERIASIAKESGLAALPSAANFVTIDCGQDGDFAMGVLKALDARSVFIRKPMAPGLDRCIRVSCGLQQELDLFETALPEALAAAGRSRR</sequence>
<dbReference type="CDD" id="cd00609">
    <property type="entry name" value="AAT_like"/>
    <property type="match status" value="1"/>
</dbReference>
<dbReference type="GO" id="GO:0008483">
    <property type="term" value="F:transaminase activity"/>
    <property type="evidence" value="ECO:0007669"/>
    <property type="project" value="UniProtKB-KW"/>
</dbReference>
<comment type="pathway">
    <text evidence="6">Amino-acid biosynthesis.</text>
</comment>
<comment type="caution">
    <text evidence="9">The sequence shown here is derived from an EMBL/GenBank/DDBJ whole genome shotgun (WGS) entry which is preliminary data.</text>
</comment>
<dbReference type="Proteomes" id="UP000291301">
    <property type="component" value="Unassembled WGS sequence"/>
</dbReference>
<evidence type="ECO:0000256" key="5">
    <source>
        <dbReference type="ARBA" id="ARBA00022898"/>
    </source>
</evidence>
<evidence type="ECO:0000256" key="1">
    <source>
        <dbReference type="ARBA" id="ARBA00001933"/>
    </source>
</evidence>
<dbReference type="Gene3D" id="3.90.1150.10">
    <property type="entry name" value="Aspartate Aminotransferase, domain 1"/>
    <property type="match status" value="1"/>
</dbReference>
<dbReference type="InterPro" id="IPR004839">
    <property type="entry name" value="Aminotransferase_I/II_large"/>
</dbReference>
<comment type="cofactor">
    <cofactor evidence="1 7">
        <name>pyridoxal 5'-phosphate</name>
        <dbReference type="ChEBI" id="CHEBI:597326"/>
    </cofactor>
</comment>
<organism evidence="9 10">
    <name type="scientific">Oricola cellulosilytica</name>
    <dbReference type="NCBI Taxonomy" id="1429082"/>
    <lineage>
        <taxon>Bacteria</taxon>
        <taxon>Pseudomonadati</taxon>
        <taxon>Pseudomonadota</taxon>
        <taxon>Alphaproteobacteria</taxon>
        <taxon>Hyphomicrobiales</taxon>
        <taxon>Ahrensiaceae</taxon>
        <taxon>Oricola</taxon>
    </lineage>
</organism>
<protein>
    <submittedName>
        <fullName evidence="9">Pyridoxal phosphate-dependent aminotransferase</fullName>
    </submittedName>
</protein>
<dbReference type="Pfam" id="PF00155">
    <property type="entry name" value="Aminotran_1_2"/>
    <property type="match status" value="1"/>
</dbReference>
<evidence type="ECO:0000256" key="2">
    <source>
        <dbReference type="ARBA" id="ARBA00007970"/>
    </source>
</evidence>
<evidence type="ECO:0000256" key="3">
    <source>
        <dbReference type="ARBA" id="ARBA00022576"/>
    </source>
</evidence>
<dbReference type="InterPro" id="IPR050106">
    <property type="entry name" value="HistidinolP_aminotransfase"/>
</dbReference>
<dbReference type="Gene3D" id="3.40.640.10">
    <property type="entry name" value="Type I PLP-dependent aspartate aminotransferase-like (Major domain)"/>
    <property type="match status" value="1"/>
</dbReference>
<dbReference type="InterPro" id="IPR001917">
    <property type="entry name" value="Aminotrans_II_pyridoxalP_BS"/>
</dbReference>
<evidence type="ECO:0000259" key="8">
    <source>
        <dbReference type="Pfam" id="PF00155"/>
    </source>
</evidence>
<name>A0A4R0PFB2_9HYPH</name>
<accession>A0A4R0PFB2</accession>
<keyword evidence="10" id="KW-1185">Reference proteome</keyword>
<dbReference type="PANTHER" id="PTHR43643:SF3">
    <property type="entry name" value="HISTIDINOL-PHOSPHATE AMINOTRANSFERASE"/>
    <property type="match status" value="1"/>
</dbReference>
<dbReference type="EMBL" id="SJST01000003">
    <property type="protein sequence ID" value="TCD14174.1"/>
    <property type="molecule type" value="Genomic_DNA"/>
</dbReference>
<dbReference type="GO" id="GO:0030170">
    <property type="term" value="F:pyridoxal phosphate binding"/>
    <property type="evidence" value="ECO:0007669"/>
    <property type="project" value="InterPro"/>
</dbReference>
<dbReference type="OrthoDB" id="9809616at2"/>
<keyword evidence="5 7" id="KW-0663">Pyridoxal phosphate</keyword>
<evidence type="ECO:0000256" key="6">
    <source>
        <dbReference type="ARBA" id="ARBA00029440"/>
    </source>
</evidence>